<feature type="domain" description="EAL" evidence="2">
    <location>
        <begin position="491"/>
        <end position="747"/>
    </location>
</feature>
<dbReference type="CDD" id="cd01948">
    <property type="entry name" value="EAL"/>
    <property type="match status" value="1"/>
</dbReference>
<dbReference type="InterPro" id="IPR029787">
    <property type="entry name" value="Nucleotide_cyclase"/>
</dbReference>
<dbReference type="PANTHER" id="PTHR33121">
    <property type="entry name" value="CYCLIC DI-GMP PHOSPHODIESTERASE PDEF"/>
    <property type="match status" value="1"/>
</dbReference>
<gene>
    <name evidence="4" type="ORF">SAMN05421804_102344</name>
</gene>
<protein>
    <submittedName>
        <fullName evidence="4">Diguanylate cyclase (GGDEF) domain-containing protein</fullName>
    </submittedName>
</protein>
<dbReference type="NCBIfam" id="TIGR00254">
    <property type="entry name" value="GGDEF"/>
    <property type="match status" value="1"/>
</dbReference>
<dbReference type="Gene3D" id="3.20.20.450">
    <property type="entry name" value="EAL domain"/>
    <property type="match status" value="1"/>
</dbReference>
<dbReference type="SUPFAM" id="SSF55073">
    <property type="entry name" value="Nucleotide cyclase"/>
    <property type="match status" value="1"/>
</dbReference>
<dbReference type="PROSITE" id="PS50883">
    <property type="entry name" value="EAL"/>
    <property type="match status" value="1"/>
</dbReference>
<keyword evidence="1" id="KW-1133">Transmembrane helix</keyword>
<evidence type="ECO:0000313" key="5">
    <source>
        <dbReference type="Proteomes" id="UP000183255"/>
    </source>
</evidence>
<dbReference type="SUPFAM" id="SSF141868">
    <property type="entry name" value="EAL domain-like"/>
    <property type="match status" value="1"/>
</dbReference>
<dbReference type="CDD" id="cd01949">
    <property type="entry name" value="GGDEF"/>
    <property type="match status" value="1"/>
</dbReference>
<dbReference type="InterPro" id="IPR043128">
    <property type="entry name" value="Rev_trsase/Diguanyl_cyclase"/>
</dbReference>
<dbReference type="InterPro" id="IPR050706">
    <property type="entry name" value="Cyclic-di-GMP_PDE-like"/>
</dbReference>
<dbReference type="PANTHER" id="PTHR33121:SF79">
    <property type="entry name" value="CYCLIC DI-GMP PHOSPHODIESTERASE PDED-RELATED"/>
    <property type="match status" value="1"/>
</dbReference>
<dbReference type="Pfam" id="PF00990">
    <property type="entry name" value="GGDEF"/>
    <property type="match status" value="1"/>
</dbReference>
<dbReference type="SMART" id="SM00267">
    <property type="entry name" value="GGDEF"/>
    <property type="match status" value="1"/>
</dbReference>
<dbReference type="Gene3D" id="3.30.70.270">
    <property type="match status" value="1"/>
</dbReference>
<dbReference type="GO" id="GO:0071111">
    <property type="term" value="F:cyclic-guanylate-specific phosphodiesterase activity"/>
    <property type="evidence" value="ECO:0007669"/>
    <property type="project" value="InterPro"/>
</dbReference>
<reference evidence="4 5" key="1">
    <citation type="submission" date="2016-10" db="EMBL/GenBank/DDBJ databases">
        <authorList>
            <person name="de Groot N.N."/>
        </authorList>
    </citation>
    <scope>NUCLEOTIDE SEQUENCE [LARGE SCALE GENOMIC DNA]</scope>
    <source>
        <strain evidence="4 5">CGMCC 1.5058</strain>
    </source>
</reference>
<keyword evidence="1" id="KW-0812">Transmembrane</keyword>
<feature type="domain" description="GGDEF" evidence="3">
    <location>
        <begin position="350"/>
        <end position="483"/>
    </location>
</feature>
<dbReference type="AlphaFoldDB" id="A0A1G8KK25"/>
<name>A0A1G8KK25_9CLOT</name>
<feature type="transmembrane region" description="Helical" evidence="1">
    <location>
        <begin position="291"/>
        <end position="310"/>
    </location>
</feature>
<dbReference type="InterPro" id="IPR001633">
    <property type="entry name" value="EAL_dom"/>
</dbReference>
<proteinExistence type="predicted"/>
<dbReference type="Proteomes" id="UP000183255">
    <property type="component" value="Unassembled WGS sequence"/>
</dbReference>
<evidence type="ECO:0000259" key="2">
    <source>
        <dbReference type="PROSITE" id="PS50883"/>
    </source>
</evidence>
<accession>A0A1G8KK25</accession>
<evidence type="ECO:0000313" key="4">
    <source>
        <dbReference type="EMBL" id="SDI43749.1"/>
    </source>
</evidence>
<evidence type="ECO:0000259" key="3">
    <source>
        <dbReference type="PROSITE" id="PS50887"/>
    </source>
</evidence>
<dbReference type="InterPro" id="IPR035919">
    <property type="entry name" value="EAL_sf"/>
</dbReference>
<dbReference type="PROSITE" id="PS50887">
    <property type="entry name" value="GGDEF"/>
    <property type="match status" value="1"/>
</dbReference>
<evidence type="ECO:0000256" key="1">
    <source>
        <dbReference type="SAM" id="Phobius"/>
    </source>
</evidence>
<organism evidence="4 5">
    <name type="scientific">Proteiniclasticum ruminis</name>
    <dbReference type="NCBI Taxonomy" id="398199"/>
    <lineage>
        <taxon>Bacteria</taxon>
        <taxon>Bacillati</taxon>
        <taxon>Bacillota</taxon>
        <taxon>Clostridia</taxon>
        <taxon>Eubacteriales</taxon>
        <taxon>Clostridiaceae</taxon>
        <taxon>Proteiniclasticum</taxon>
    </lineage>
</organism>
<dbReference type="SMART" id="SM00052">
    <property type="entry name" value="EAL"/>
    <property type="match status" value="1"/>
</dbReference>
<sequence>MKNNRKLETPDLKPYLIPLILLCGIFLVTSFFMMSGIRQHYYELKKEEALKVARSYGQSLKKFNEAEEIIEDLLEEKIRISSSMAANREEELSNDLLKQMAEDLDIDELDYYDEEGVLLYSNLPEVVGWKIYEGHPIDLFLKSEALYFVEDLRQDVITGNYYKYGYLKVPTGGLIQVGLNADRVQSFLAQYEVDYLLKEMKENQDALSISLLSEDLSVLASTKEDKRLNMTEKDLKEIRESLKGEKEYGAVLSEGEDLIYKVFLRLEDVESGDTLAVSYTMEETLSTIRTVTTYGLLVLVLVFSVLLYSIRVSYEKNRKLRRIAFYDSLTDLPNREYLQEWSARHEEGTFQGTLMLVNILNFKHFNVAYGYEFGDLILQEVSKRLQKLQKKNLLLFRFSMDRFILLCKDFDQKITYDWMVKKVLDLFEEPLRIKDLDLPIQVSVGGALTTGKGEKITELLKYATVALEEGRKKELQEMLYEKEMIDIFQREEILLNEMREAIEKKDKSTLYLAFQPILSGTEEEVVAFEALARMNSKSFGPVSPMEFILIAEKNQLIQKLSDCILDCALEFMKELRRQGKGHLRVAVNISGHQFLQEDFSEGLLKKLKSEGIRPQMLEVEITESVLLDNFQHLNEKLKKLRSSGIRVALDDFGTGYSSFMRLQELHLDTIKIDQAFIRRIKEEKEETLVSDMITMAHRLGLLVVAEGVEEDHQRKNLIHFGCDALQGYFYAKPLSPEKAMLFVEEFDERKTSSNTKRYDTVE</sequence>
<dbReference type="Pfam" id="PF00563">
    <property type="entry name" value="EAL"/>
    <property type="match status" value="1"/>
</dbReference>
<feature type="transmembrane region" description="Helical" evidence="1">
    <location>
        <begin position="15"/>
        <end position="37"/>
    </location>
</feature>
<dbReference type="EMBL" id="FNDZ01000002">
    <property type="protein sequence ID" value="SDI43749.1"/>
    <property type="molecule type" value="Genomic_DNA"/>
</dbReference>
<dbReference type="InterPro" id="IPR000160">
    <property type="entry name" value="GGDEF_dom"/>
</dbReference>
<keyword evidence="1" id="KW-0472">Membrane</keyword>
<dbReference type="RefSeq" id="WP_031577889.1">
    <property type="nucleotide sequence ID" value="NZ_FNDZ01000002.1"/>
</dbReference>